<feature type="compositionally biased region" description="Basic and acidic residues" evidence="1">
    <location>
        <begin position="190"/>
        <end position="213"/>
    </location>
</feature>
<evidence type="ECO:0000256" key="1">
    <source>
        <dbReference type="SAM" id="MobiDB-lite"/>
    </source>
</evidence>
<protein>
    <submittedName>
        <fullName evidence="2">Uncharacterized protein</fullName>
    </submittedName>
</protein>
<feature type="compositionally biased region" description="Polar residues" evidence="1">
    <location>
        <begin position="53"/>
        <end position="66"/>
    </location>
</feature>
<dbReference type="Gene3D" id="1.25.40.20">
    <property type="entry name" value="Ankyrin repeat-containing domain"/>
    <property type="match status" value="1"/>
</dbReference>
<feature type="region of interest" description="Disordered" evidence="1">
    <location>
        <begin position="330"/>
        <end position="405"/>
    </location>
</feature>
<dbReference type="Proteomes" id="UP000193411">
    <property type="component" value="Unassembled WGS sequence"/>
</dbReference>
<proteinExistence type="predicted"/>
<keyword evidence="3" id="KW-1185">Reference proteome</keyword>
<feature type="region of interest" description="Disordered" evidence="1">
    <location>
        <begin position="53"/>
        <end position="90"/>
    </location>
</feature>
<accession>A0A1Y2H457</accession>
<comment type="caution">
    <text evidence="2">The sequence shown here is derived from an EMBL/GenBank/DDBJ whole genome shotgun (WGS) entry which is preliminary data.</text>
</comment>
<feature type="region of interest" description="Disordered" evidence="1">
    <location>
        <begin position="172"/>
        <end position="213"/>
    </location>
</feature>
<evidence type="ECO:0000313" key="3">
    <source>
        <dbReference type="Proteomes" id="UP000193411"/>
    </source>
</evidence>
<dbReference type="InterPro" id="IPR036770">
    <property type="entry name" value="Ankyrin_rpt-contain_sf"/>
</dbReference>
<sequence length="694" mass="74446">MTDPIAQHPSPLPVDGFAPPRPLPVYINPSLLDLRLSTNKTVSYMVPAPTATTGAGNHDLSQADQMSSPSAPASLAGLTPPAPSANTSSASFEHAPVVVMPLAPNNQILDNGTDTSSASTSPAPAVSHGVGSLGPEPNTSDSDDVTYHVVMEKLADANPGRNNRHVFDTTAGHKLMYATSKPNGSKKRKKADEGDAITKNKDDRSKESTGKGDKAQGLVSLNLVVAAKSATAQLALPGKPVTWKAALVPWDQIPGNLKPPQECNSKAILDALKAPVAVISGKTLLDSSGEAVLPMTFAVIESQKYFLVAALDDFPVFGLGSKEIRVQCTRGGRARNTNKKSAQPEDDINEPASQPAPEPADVVSPQTKRAKTTTPASSSLPPASTYAYAQPQLTTPPPSPDFGSQATTRRTLLDLISTTDHFNPSLPELLKRHAFHVADIHNAVLLLFSLHVRGDGSTWSSDNIVGTLGLLGQNCDVISADSWSPLVKYPYPLHAVASCKRPDLVNALLAYFHPDWILAQDARTACPPLSQVWPHDYLTCNRCRAFRVQVALALPNDKGSLPIHTAVRHRNTAFVVQHLRIMGADATFLRCDDSDGANFFHIACASLGAVDWLDNLWAEVIGDAARRRAAANALLTGKDLHGRTPGQVASDQLERSTQVERAIRQHTFIWVTTKETDLFFDWVATKENDPLLMY</sequence>
<dbReference type="EMBL" id="MCFL01000246">
    <property type="protein sequence ID" value="ORZ29295.1"/>
    <property type="molecule type" value="Genomic_DNA"/>
</dbReference>
<feature type="compositionally biased region" description="Low complexity" evidence="1">
    <location>
        <begin position="372"/>
        <end position="389"/>
    </location>
</feature>
<gene>
    <name evidence="2" type="ORF">BCR44DRAFT_1135201</name>
</gene>
<feature type="compositionally biased region" description="Low complexity" evidence="1">
    <location>
        <begin position="67"/>
        <end position="90"/>
    </location>
</feature>
<reference evidence="2 3" key="1">
    <citation type="submission" date="2016-07" db="EMBL/GenBank/DDBJ databases">
        <title>Pervasive Adenine N6-methylation of Active Genes in Fungi.</title>
        <authorList>
            <consortium name="DOE Joint Genome Institute"/>
            <person name="Mondo S.J."/>
            <person name="Dannebaum R.O."/>
            <person name="Kuo R.C."/>
            <person name="Labutti K."/>
            <person name="Haridas S."/>
            <person name="Kuo A."/>
            <person name="Salamov A."/>
            <person name="Ahrendt S.R."/>
            <person name="Lipzen A."/>
            <person name="Sullivan W."/>
            <person name="Andreopoulos W.B."/>
            <person name="Clum A."/>
            <person name="Lindquist E."/>
            <person name="Daum C."/>
            <person name="Ramamoorthy G.K."/>
            <person name="Gryganskyi A."/>
            <person name="Culley D."/>
            <person name="Magnuson J.K."/>
            <person name="James T.Y."/>
            <person name="O'Malley M.A."/>
            <person name="Stajich J.E."/>
            <person name="Spatafora J.W."/>
            <person name="Visel A."/>
            <person name="Grigoriev I.V."/>
        </authorList>
    </citation>
    <scope>NUCLEOTIDE SEQUENCE [LARGE SCALE GENOMIC DNA]</scope>
    <source>
        <strain evidence="2 3">PL171</strain>
    </source>
</reference>
<name>A0A1Y2H457_9FUNG</name>
<feature type="region of interest" description="Disordered" evidence="1">
    <location>
        <begin position="106"/>
        <end position="143"/>
    </location>
</feature>
<evidence type="ECO:0000313" key="2">
    <source>
        <dbReference type="EMBL" id="ORZ29295.1"/>
    </source>
</evidence>
<feature type="compositionally biased region" description="Low complexity" evidence="1">
    <location>
        <begin position="115"/>
        <end position="125"/>
    </location>
</feature>
<organism evidence="2 3">
    <name type="scientific">Catenaria anguillulae PL171</name>
    <dbReference type="NCBI Taxonomy" id="765915"/>
    <lineage>
        <taxon>Eukaryota</taxon>
        <taxon>Fungi</taxon>
        <taxon>Fungi incertae sedis</taxon>
        <taxon>Blastocladiomycota</taxon>
        <taxon>Blastocladiomycetes</taxon>
        <taxon>Blastocladiales</taxon>
        <taxon>Catenariaceae</taxon>
        <taxon>Catenaria</taxon>
    </lineage>
</organism>
<dbReference type="AlphaFoldDB" id="A0A1Y2H457"/>